<feature type="compositionally biased region" description="Basic and acidic residues" evidence="1">
    <location>
        <begin position="56"/>
        <end position="69"/>
    </location>
</feature>
<comment type="caution">
    <text evidence="2">The sequence shown here is derived from an EMBL/GenBank/DDBJ whole genome shotgun (WGS) entry which is preliminary data.</text>
</comment>
<gene>
    <name evidence="2" type="ORF">EZS27_038179</name>
</gene>
<evidence type="ECO:0000313" key="2">
    <source>
        <dbReference type="EMBL" id="KAA6310532.1"/>
    </source>
</evidence>
<name>A0A5J4PMZ7_9ZZZZ</name>
<sequence length="122" mass="13794">MRISDTFRVSKGLKPLNETAIKQFTGSSFDTDSQKSIHDNERYMETNIETNTVAEVNKDNTDNKVEKPINPKIEPNKPISIDSIIADIKLYSNIVTSNKPIISVDYDSDLVSCINRVNELIF</sequence>
<evidence type="ECO:0000256" key="1">
    <source>
        <dbReference type="SAM" id="MobiDB-lite"/>
    </source>
</evidence>
<organism evidence="2">
    <name type="scientific">termite gut metagenome</name>
    <dbReference type="NCBI Taxonomy" id="433724"/>
    <lineage>
        <taxon>unclassified sequences</taxon>
        <taxon>metagenomes</taxon>
        <taxon>organismal metagenomes</taxon>
    </lineage>
</organism>
<accession>A0A5J4PMZ7</accession>
<reference evidence="2" key="1">
    <citation type="submission" date="2019-03" db="EMBL/GenBank/DDBJ databases">
        <title>Single cell metagenomics reveals metabolic interactions within the superorganism composed of flagellate Streblomastix strix and complex community of Bacteroidetes bacteria on its surface.</title>
        <authorList>
            <person name="Treitli S.C."/>
            <person name="Kolisko M."/>
            <person name="Husnik F."/>
            <person name="Keeling P."/>
            <person name="Hampl V."/>
        </authorList>
    </citation>
    <scope>NUCLEOTIDE SEQUENCE</scope>
    <source>
        <strain evidence="2">STM</strain>
    </source>
</reference>
<dbReference type="EMBL" id="SNRY01007378">
    <property type="protein sequence ID" value="KAA6310532.1"/>
    <property type="molecule type" value="Genomic_DNA"/>
</dbReference>
<protein>
    <submittedName>
        <fullName evidence="2">Uncharacterized protein</fullName>
    </submittedName>
</protein>
<proteinExistence type="predicted"/>
<dbReference type="AlphaFoldDB" id="A0A5J4PMZ7"/>
<feature type="region of interest" description="Disordered" evidence="1">
    <location>
        <begin position="49"/>
        <end position="71"/>
    </location>
</feature>